<protein>
    <submittedName>
        <fullName evidence="1">Uncharacterized protein</fullName>
    </submittedName>
</protein>
<comment type="caution">
    <text evidence="1">The sequence shown here is derived from an EMBL/GenBank/DDBJ whole genome shotgun (WGS) entry which is preliminary data.</text>
</comment>
<dbReference type="Proteomes" id="UP000485058">
    <property type="component" value="Unassembled WGS sequence"/>
</dbReference>
<keyword evidence="2" id="KW-1185">Reference proteome</keyword>
<proteinExistence type="predicted"/>
<reference evidence="1 2" key="1">
    <citation type="submission" date="2020-02" db="EMBL/GenBank/DDBJ databases">
        <title>Draft genome sequence of Haematococcus lacustris strain NIES-144.</title>
        <authorList>
            <person name="Morimoto D."/>
            <person name="Nakagawa S."/>
            <person name="Yoshida T."/>
            <person name="Sawayama S."/>
        </authorList>
    </citation>
    <scope>NUCLEOTIDE SEQUENCE [LARGE SCALE GENOMIC DNA]</scope>
    <source>
        <strain evidence="1 2">NIES-144</strain>
    </source>
</reference>
<evidence type="ECO:0000313" key="1">
    <source>
        <dbReference type="EMBL" id="GFH28349.1"/>
    </source>
</evidence>
<dbReference type="EMBL" id="BLLF01003840">
    <property type="protein sequence ID" value="GFH28349.1"/>
    <property type="molecule type" value="Genomic_DNA"/>
</dbReference>
<sequence length="66" mass="6981">MTAGPFFAGCKAPMATPARIKHHEGSVQAVLYPYPAVEPLHFSTGVREPAKLSIPAAPSGQHRQDG</sequence>
<evidence type="ECO:0000313" key="2">
    <source>
        <dbReference type="Proteomes" id="UP000485058"/>
    </source>
</evidence>
<accession>A0A6A0A6Z2</accession>
<organism evidence="1 2">
    <name type="scientific">Haematococcus lacustris</name>
    <name type="common">Green alga</name>
    <name type="synonym">Haematococcus pluvialis</name>
    <dbReference type="NCBI Taxonomy" id="44745"/>
    <lineage>
        <taxon>Eukaryota</taxon>
        <taxon>Viridiplantae</taxon>
        <taxon>Chlorophyta</taxon>
        <taxon>core chlorophytes</taxon>
        <taxon>Chlorophyceae</taxon>
        <taxon>CS clade</taxon>
        <taxon>Chlamydomonadales</taxon>
        <taxon>Haematococcaceae</taxon>
        <taxon>Haematococcus</taxon>
    </lineage>
</organism>
<name>A0A6A0A6Z2_HAELA</name>
<dbReference type="AlphaFoldDB" id="A0A6A0A6Z2"/>
<gene>
    <name evidence="1" type="ORF">HaLaN_26826</name>
</gene>